<evidence type="ECO:0000313" key="6">
    <source>
        <dbReference type="EMBL" id="MEQ2486970.1"/>
    </source>
</evidence>
<dbReference type="PROSITE" id="PS00297">
    <property type="entry name" value="HSP70_1"/>
    <property type="match status" value="1"/>
</dbReference>
<dbReference type="EMBL" id="JBBNFP010000028">
    <property type="protein sequence ID" value="MEQ2486970.1"/>
    <property type="molecule type" value="Genomic_DNA"/>
</dbReference>
<dbReference type="Gene3D" id="3.30.420.40">
    <property type="match status" value="2"/>
</dbReference>
<feature type="compositionally biased region" description="Polar residues" evidence="5">
    <location>
        <begin position="826"/>
        <end position="840"/>
    </location>
</feature>
<dbReference type="SUPFAM" id="SSF53067">
    <property type="entry name" value="Actin-like ATPase domain"/>
    <property type="match status" value="2"/>
</dbReference>
<name>A0ABV1FRH5_9BACT</name>
<evidence type="ECO:0000256" key="5">
    <source>
        <dbReference type="SAM" id="MobiDB-lite"/>
    </source>
</evidence>
<evidence type="ECO:0000256" key="3">
    <source>
        <dbReference type="ARBA" id="ARBA00022840"/>
    </source>
</evidence>
<feature type="region of interest" description="Disordered" evidence="5">
    <location>
        <begin position="821"/>
        <end position="840"/>
    </location>
</feature>
<dbReference type="PANTHER" id="PTHR19375">
    <property type="entry name" value="HEAT SHOCK PROTEIN 70KDA"/>
    <property type="match status" value="1"/>
</dbReference>
<dbReference type="RefSeq" id="WP_215760016.1">
    <property type="nucleotide sequence ID" value="NZ_JAHKBE010000027.1"/>
</dbReference>
<gene>
    <name evidence="6" type="ORF">AAAT34_07860</name>
</gene>
<dbReference type="PRINTS" id="PR00301">
    <property type="entry name" value="HEATSHOCK70"/>
</dbReference>
<protein>
    <submittedName>
        <fullName evidence="6">Hsp70 family protein</fullName>
    </submittedName>
</protein>
<sequence length="840" mass="94627">MGQNRMEFGIDLGTTNSSICRIVNGKPVIQKIEVTDDTMPSCVFFNKKKNIVVGAAAYRNMQSERKRATLTWNTASSNAFVEFKRTMGTDTTYHSSNMDADYLSEELSAEVLKRLKSYVGDGTAVNEAVVTVPAKFTVNQKTATMKAAELAGITHCELIQEPIAAAIAYGFNAESKDGYWLVFDFGGGTFDAALIRSAEGVIQVFDTEGDNYLGGKNMDYAIVDTLLVPYLQKEYALDATIADERKHQVLREAMKPFAEEIKNSVSFNDKIDILSNLGELGSDEDGEEMELDLTLSRNDVFACMAPLAQKAIDICLALLERNNLSGKDLHSILLVGGPTYSPLIREMLKERLGAMVDTSVNPMTAVSVGAALYASTIKSETGDVEKQNEEALRLDMEYESTSVEDSEWIAVKCGQPVNEGNIKVRFIKEDGSWESESIEVDSVGNVVEVQLDNGANVFRVKASDMKGNPISVQPNSISIMQGAKVGSAPLPYYIGISAWDSRYEKSVFMPLSGLEKNQLLPAEGYLLTEKTMNDIHPGNEEDKIIIPVYQADEFVEGNSSVLYEYVADVELSGLEIDRYIPANSSVEVKLSVDTSEMMDMEIHFPDLDLTINKHLDTLRHQSVTEASERVQRDLRLAEKSLDYLQSKGVDIRDEIRMLNTVKMENECSLEKKMVLQHLKELYRRIEQMQLKQKLDDEEENLKTWLQQLKRHQLHYGNSGTESHIKDLERAVNKAVFHRDLNKMQELVDEISSIDYHMAKADHMRSCYYKFMREIEDKEKWHDQDAARSHVEILGKLLKENAPIEEQEEETQILWMLYKSQEDKAESVSNENEDSSQLLYH</sequence>
<comment type="similarity">
    <text evidence="1">Belongs to the heat shock protein 70 family.</text>
</comment>
<proteinExistence type="inferred from homology"/>
<dbReference type="InterPro" id="IPR043129">
    <property type="entry name" value="ATPase_NBD"/>
</dbReference>
<organism evidence="6 7">
    <name type="scientific">Hallella faecis</name>
    <dbReference type="NCBI Taxonomy" id="2841596"/>
    <lineage>
        <taxon>Bacteria</taxon>
        <taxon>Pseudomonadati</taxon>
        <taxon>Bacteroidota</taxon>
        <taxon>Bacteroidia</taxon>
        <taxon>Bacteroidales</taxon>
        <taxon>Prevotellaceae</taxon>
        <taxon>Hallella</taxon>
    </lineage>
</organism>
<accession>A0ABV1FRH5</accession>
<comment type="caution">
    <text evidence="6">The sequence shown here is derived from an EMBL/GenBank/DDBJ whole genome shotgun (WGS) entry which is preliminary data.</text>
</comment>
<dbReference type="CDD" id="cd24029">
    <property type="entry name" value="ASKHA_NBD_HSP70_DnaK_HscA_HscC"/>
    <property type="match status" value="1"/>
</dbReference>
<evidence type="ECO:0000256" key="4">
    <source>
        <dbReference type="SAM" id="Coils"/>
    </source>
</evidence>
<keyword evidence="3" id="KW-0067">ATP-binding</keyword>
<dbReference type="Pfam" id="PF00012">
    <property type="entry name" value="HSP70"/>
    <property type="match status" value="1"/>
</dbReference>
<dbReference type="InterPro" id="IPR018181">
    <property type="entry name" value="Heat_shock_70_CS"/>
</dbReference>
<dbReference type="Gene3D" id="3.90.640.10">
    <property type="entry name" value="Actin, Chain A, domain 4"/>
    <property type="match status" value="1"/>
</dbReference>
<keyword evidence="4" id="KW-0175">Coiled coil</keyword>
<dbReference type="InterPro" id="IPR013126">
    <property type="entry name" value="Hsp_70_fam"/>
</dbReference>
<reference evidence="6 7" key="1">
    <citation type="submission" date="2024-04" db="EMBL/GenBank/DDBJ databases">
        <title>Human intestinal bacterial collection.</title>
        <authorList>
            <person name="Pauvert C."/>
            <person name="Hitch T.C.A."/>
            <person name="Clavel T."/>
        </authorList>
    </citation>
    <scope>NUCLEOTIDE SEQUENCE [LARGE SCALE GENOMIC DNA]</scope>
    <source>
        <strain evidence="6 7">CLA-AA-H145</strain>
    </source>
</reference>
<evidence type="ECO:0000256" key="1">
    <source>
        <dbReference type="ARBA" id="ARBA00007381"/>
    </source>
</evidence>
<keyword evidence="7" id="KW-1185">Reference proteome</keyword>
<dbReference type="Proteomes" id="UP001487296">
    <property type="component" value="Unassembled WGS sequence"/>
</dbReference>
<keyword evidence="2" id="KW-0547">Nucleotide-binding</keyword>
<feature type="coiled-coil region" evidence="4">
    <location>
        <begin position="687"/>
        <end position="714"/>
    </location>
</feature>
<evidence type="ECO:0000313" key="7">
    <source>
        <dbReference type="Proteomes" id="UP001487296"/>
    </source>
</evidence>
<evidence type="ECO:0000256" key="2">
    <source>
        <dbReference type="ARBA" id="ARBA00022741"/>
    </source>
</evidence>